<dbReference type="AlphaFoldDB" id="C2EK58"/>
<dbReference type="InterPro" id="IPR019758">
    <property type="entry name" value="Pept_S26A_signal_pept_1_CS"/>
</dbReference>
<comment type="similarity">
    <text evidence="3 7">Belongs to the peptidase S26 family.</text>
</comment>
<dbReference type="GO" id="GO:0006465">
    <property type="term" value="P:signal peptide processing"/>
    <property type="evidence" value="ECO:0007669"/>
    <property type="project" value="InterPro"/>
</dbReference>
<name>C2EK58_9LACO</name>
<dbReference type="Gene3D" id="2.10.109.10">
    <property type="entry name" value="Umud Fragment, subunit A"/>
    <property type="match status" value="1"/>
</dbReference>
<dbReference type="InterPro" id="IPR019533">
    <property type="entry name" value="Peptidase_S26"/>
</dbReference>
<comment type="catalytic activity">
    <reaction evidence="1 7">
        <text>Cleavage of hydrophobic, N-terminal signal or leader sequences from secreted and periplasmic proteins.</text>
        <dbReference type="EC" id="3.4.21.89"/>
    </reaction>
</comment>
<evidence type="ECO:0000256" key="5">
    <source>
        <dbReference type="ARBA" id="ARBA00022801"/>
    </source>
</evidence>
<evidence type="ECO:0000256" key="6">
    <source>
        <dbReference type="PIRSR" id="PIRSR600223-1"/>
    </source>
</evidence>
<dbReference type="Proteomes" id="UP000005583">
    <property type="component" value="Unassembled WGS sequence"/>
</dbReference>
<evidence type="ECO:0000313" key="10">
    <source>
        <dbReference type="Proteomes" id="UP000005583"/>
    </source>
</evidence>
<comment type="subcellular location">
    <subcellularLocation>
        <location evidence="2">Cell membrane</location>
        <topology evidence="2">Single-pass type II membrane protein</topology>
    </subcellularLocation>
    <subcellularLocation>
        <location evidence="7">Membrane</location>
        <topology evidence="7">Single-pass type II membrane protein</topology>
    </subcellularLocation>
</comment>
<dbReference type="GO" id="GO:0004252">
    <property type="term" value="F:serine-type endopeptidase activity"/>
    <property type="evidence" value="ECO:0007669"/>
    <property type="project" value="InterPro"/>
</dbReference>
<dbReference type="Pfam" id="PF10502">
    <property type="entry name" value="Peptidase_S26"/>
    <property type="match status" value="1"/>
</dbReference>
<dbReference type="PRINTS" id="PR00727">
    <property type="entry name" value="LEADERPTASE"/>
</dbReference>
<comment type="caution">
    <text evidence="9">The sequence shown here is derived from an EMBL/GenBank/DDBJ whole genome shotgun (WGS) entry which is preliminary data.</text>
</comment>
<evidence type="ECO:0000256" key="1">
    <source>
        <dbReference type="ARBA" id="ARBA00000677"/>
    </source>
</evidence>
<evidence type="ECO:0000256" key="3">
    <source>
        <dbReference type="ARBA" id="ARBA00009370"/>
    </source>
</evidence>
<dbReference type="STRING" id="525365.HMPREF0548_0054"/>
<evidence type="ECO:0000256" key="4">
    <source>
        <dbReference type="ARBA" id="ARBA00013208"/>
    </source>
</evidence>
<keyword evidence="7" id="KW-0472">Membrane</keyword>
<organism evidence="9 10">
    <name type="scientific">Lactobacillus ultunensis DSM 16047</name>
    <dbReference type="NCBI Taxonomy" id="525365"/>
    <lineage>
        <taxon>Bacteria</taxon>
        <taxon>Bacillati</taxon>
        <taxon>Bacillota</taxon>
        <taxon>Bacilli</taxon>
        <taxon>Lactobacillales</taxon>
        <taxon>Lactobacillaceae</taxon>
        <taxon>Lactobacillus</taxon>
    </lineage>
</organism>
<feature type="active site" evidence="6">
    <location>
        <position position="71"/>
    </location>
</feature>
<dbReference type="GO" id="GO:0005886">
    <property type="term" value="C:plasma membrane"/>
    <property type="evidence" value="ECO:0007669"/>
    <property type="project" value="UniProtKB-SubCell"/>
</dbReference>
<evidence type="ECO:0000256" key="2">
    <source>
        <dbReference type="ARBA" id="ARBA00004401"/>
    </source>
</evidence>
<keyword evidence="5 7" id="KW-0378">Hydrolase</keyword>
<dbReference type="HOGENOM" id="CLU_028723_5_0_9"/>
<feature type="transmembrane region" description="Helical" evidence="7">
    <location>
        <begin position="39"/>
        <end position="62"/>
    </location>
</feature>
<keyword evidence="7" id="KW-0645">Protease</keyword>
<reference evidence="9 10" key="1">
    <citation type="submission" date="2009-01" db="EMBL/GenBank/DDBJ databases">
        <authorList>
            <person name="Qin X."/>
            <person name="Bachman B."/>
            <person name="Battles P."/>
            <person name="Bell A."/>
            <person name="Bess C."/>
            <person name="Bickham C."/>
            <person name="Chaboub L."/>
            <person name="Chen D."/>
            <person name="Coyle M."/>
            <person name="Deiros D.R."/>
            <person name="Dinh H."/>
            <person name="Forbes L."/>
            <person name="Fowler G."/>
            <person name="Francisco L."/>
            <person name="Fu Q."/>
            <person name="Gubbala S."/>
            <person name="Hale W."/>
            <person name="Han Y."/>
            <person name="Hemphill L."/>
            <person name="Highlander S.K."/>
            <person name="Hirani K."/>
            <person name="Hogues M."/>
            <person name="Jackson L."/>
            <person name="Jakkamsetti A."/>
            <person name="Javaid M."/>
            <person name="Jiang H."/>
            <person name="Korchina V."/>
            <person name="Kovar C."/>
            <person name="Lara F."/>
            <person name="Lee S."/>
            <person name="Mata R."/>
            <person name="Mathew T."/>
            <person name="Moen C."/>
            <person name="Morales K."/>
            <person name="Munidasa M."/>
            <person name="Nazareth L."/>
            <person name="Ngo R."/>
            <person name="Nguyen L."/>
            <person name="Okwuonu G."/>
            <person name="Ongeri F."/>
            <person name="Patil S."/>
            <person name="Petrosino J."/>
            <person name="Pham C."/>
            <person name="Pham P."/>
            <person name="Pu L.-L."/>
            <person name="Puazo M."/>
            <person name="Raj R."/>
            <person name="Reid J."/>
            <person name="Rouhana J."/>
            <person name="Saada N."/>
            <person name="Shang Y."/>
            <person name="Simmons D."/>
            <person name="Thornton R."/>
            <person name="Warren J."/>
            <person name="Weissenberger G."/>
            <person name="Zhang J."/>
            <person name="Zhang L."/>
            <person name="Zhou C."/>
            <person name="Zhu D."/>
            <person name="Muzny D."/>
            <person name="Worley K."/>
            <person name="Gibbs R."/>
        </authorList>
    </citation>
    <scope>NUCLEOTIDE SEQUENCE [LARGE SCALE GENOMIC DNA]</scope>
    <source>
        <strain evidence="9 10">DSM 16047</strain>
    </source>
</reference>
<dbReference type="InterPro" id="IPR000223">
    <property type="entry name" value="Pept_S26A_signal_pept_1"/>
</dbReference>
<dbReference type="EC" id="3.4.21.89" evidence="4 7"/>
<dbReference type="SUPFAM" id="SSF51306">
    <property type="entry name" value="LexA/Signal peptidase"/>
    <property type="match status" value="1"/>
</dbReference>
<feature type="domain" description="Peptidase S26" evidence="8">
    <location>
        <begin position="42"/>
        <end position="202"/>
    </location>
</feature>
<dbReference type="CDD" id="cd06530">
    <property type="entry name" value="S26_SPase_I"/>
    <property type="match status" value="1"/>
</dbReference>
<dbReference type="InterPro" id="IPR036286">
    <property type="entry name" value="LexA/Signal_pep-like_sf"/>
</dbReference>
<accession>C2EK58</accession>
<gene>
    <name evidence="9" type="primary">lepB</name>
    <name evidence="9" type="ORF">HMPREF0548_0054</name>
</gene>
<dbReference type="GO" id="GO:0009003">
    <property type="term" value="F:signal peptidase activity"/>
    <property type="evidence" value="ECO:0007669"/>
    <property type="project" value="UniProtKB-EC"/>
</dbReference>
<dbReference type="eggNOG" id="COG0681">
    <property type="taxonomic scope" value="Bacteria"/>
</dbReference>
<evidence type="ECO:0000313" key="9">
    <source>
        <dbReference type="EMBL" id="EEJ73073.1"/>
    </source>
</evidence>
<feature type="active site" evidence="6">
    <location>
        <position position="110"/>
    </location>
</feature>
<keyword evidence="7" id="KW-0812">Transmembrane</keyword>
<keyword evidence="7" id="KW-1133">Transmembrane helix</keyword>
<keyword evidence="10" id="KW-1185">Reference proteome</keyword>
<evidence type="ECO:0000259" key="8">
    <source>
        <dbReference type="Pfam" id="PF10502"/>
    </source>
</evidence>
<dbReference type="NCBIfam" id="TIGR02227">
    <property type="entry name" value="sigpep_I_bact"/>
    <property type="match status" value="1"/>
</dbReference>
<dbReference type="EMBL" id="ACGU01000009">
    <property type="protein sequence ID" value="EEJ73073.1"/>
    <property type="molecule type" value="Genomic_DNA"/>
</dbReference>
<proteinExistence type="inferred from homology"/>
<protein>
    <recommendedName>
        <fullName evidence="4 7">Signal peptidase I</fullName>
        <ecNumber evidence="4 7">3.4.21.89</ecNumber>
    </recommendedName>
</protein>
<dbReference type="PANTHER" id="PTHR43390">
    <property type="entry name" value="SIGNAL PEPTIDASE I"/>
    <property type="match status" value="1"/>
</dbReference>
<evidence type="ECO:0000256" key="7">
    <source>
        <dbReference type="RuleBase" id="RU362042"/>
    </source>
</evidence>
<dbReference type="PANTHER" id="PTHR43390:SF1">
    <property type="entry name" value="CHLOROPLAST PROCESSING PEPTIDASE"/>
    <property type="match status" value="1"/>
</dbReference>
<sequence length="210" mass="24694">MILPCKPPEISYNKNSKKRRMFMAENIKKKNDDESIGRFVLDIIIMFAILMGIYYFIFSFFLSNETVSGPSMQPTFENGDRLIAVSHFTPKRNDIVILKAPDQKGALYIKRVIGTPGDMVTSKNDKLYINGKHIAEPYLNNSYERRDHRLGELYTNNFTLKERVPKDEYFVMGDHRDVSKDSRYFGFVKRSSLIGRVVFRYWPFNQWKTF</sequence>
<dbReference type="PROSITE" id="PS00761">
    <property type="entry name" value="SPASE_I_3"/>
    <property type="match status" value="1"/>
</dbReference>